<dbReference type="EMBL" id="BGPR01024859">
    <property type="protein sequence ID" value="GBN93260.1"/>
    <property type="molecule type" value="Genomic_DNA"/>
</dbReference>
<accession>A0A4Y2T047</accession>
<organism evidence="1 2">
    <name type="scientific">Araneus ventricosus</name>
    <name type="common">Orbweaver spider</name>
    <name type="synonym">Epeira ventricosa</name>
    <dbReference type="NCBI Taxonomy" id="182803"/>
    <lineage>
        <taxon>Eukaryota</taxon>
        <taxon>Metazoa</taxon>
        <taxon>Ecdysozoa</taxon>
        <taxon>Arthropoda</taxon>
        <taxon>Chelicerata</taxon>
        <taxon>Arachnida</taxon>
        <taxon>Araneae</taxon>
        <taxon>Araneomorphae</taxon>
        <taxon>Entelegynae</taxon>
        <taxon>Araneoidea</taxon>
        <taxon>Araneidae</taxon>
        <taxon>Araneus</taxon>
    </lineage>
</organism>
<sequence>MIIFLTWNTACKLGYKGCENRPLKKENRKGTSTIKSWSKTDIHSICKVNDKICYAQNLTADAMKQDEDKTDESSLLHYHFATFRIRSSFFVLSYGAAYQVSFWSSKSSRRPF</sequence>
<proteinExistence type="predicted"/>
<comment type="caution">
    <text evidence="1">The sequence shown here is derived from an EMBL/GenBank/DDBJ whole genome shotgun (WGS) entry which is preliminary data.</text>
</comment>
<protein>
    <submittedName>
        <fullName evidence="1">Uncharacterized protein</fullName>
    </submittedName>
</protein>
<evidence type="ECO:0000313" key="2">
    <source>
        <dbReference type="Proteomes" id="UP000499080"/>
    </source>
</evidence>
<dbReference type="AlphaFoldDB" id="A0A4Y2T047"/>
<reference evidence="1 2" key="1">
    <citation type="journal article" date="2019" name="Sci. Rep.">
        <title>Orb-weaving spider Araneus ventricosus genome elucidates the spidroin gene catalogue.</title>
        <authorList>
            <person name="Kono N."/>
            <person name="Nakamura H."/>
            <person name="Ohtoshi R."/>
            <person name="Moran D.A.P."/>
            <person name="Shinohara A."/>
            <person name="Yoshida Y."/>
            <person name="Fujiwara M."/>
            <person name="Mori M."/>
            <person name="Tomita M."/>
            <person name="Arakawa K."/>
        </authorList>
    </citation>
    <scope>NUCLEOTIDE SEQUENCE [LARGE SCALE GENOMIC DNA]</scope>
</reference>
<evidence type="ECO:0000313" key="1">
    <source>
        <dbReference type="EMBL" id="GBN93260.1"/>
    </source>
</evidence>
<name>A0A4Y2T047_ARAVE</name>
<dbReference type="Proteomes" id="UP000499080">
    <property type="component" value="Unassembled WGS sequence"/>
</dbReference>
<keyword evidence="2" id="KW-1185">Reference proteome</keyword>
<gene>
    <name evidence="1" type="ORF">AVEN_80065_1</name>
</gene>